<name>T1IJY9_STRMM</name>
<dbReference type="eggNOG" id="KOG2110">
    <property type="taxonomic scope" value="Eukaryota"/>
</dbReference>
<evidence type="ECO:0000256" key="4">
    <source>
        <dbReference type="ARBA" id="ARBA00025740"/>
    </source>
</evidence>
<dbReference type="InterPro" id="IPR048720">
    <property type="entry name" value="PROPPIN"/>
</dbReference>
<comment type="similarity">
    <text evidence="4">Belongs to the WD repeat PROPPIN family.</text>
</comment>
<keyword evidence="6" id="KW-1185">Reference proteome</keyword>
<evidence type="ECO:0000256" key="3">
    <source>
        <dbReference type="ARBA" id="ARBA00023006"/>
    </source>
</evidence>
<dbReference type="Pfam" id="PF21032">
    <property type="entry name" value="PROPPIN"/>
    <property type="match status" value="1"/>
</dbReference>
<organism evidence="5 6">
    <name type="scientific">Strigamia maritima</name>
    <name type="common">European centipede</name>
    <name type="synonym">Geophilus maritimus</name>
    <dbReference type="NCBI Taxonomy" id="126957"/>
    <lineage>
        <taxon>Eukaryota</taxon>
        <taxon>Metazoa</taxon>
        <taxon>Ecdysozoa</taxon>
        <taxon>Arthropoda</taxon>
        <taxon>Myriapoda</taxon>
        <taxon>Chilopoda</taxon>
        <taxon>Pleurostigmophora</taxon>
        <taxon>Geophilomorpha</taxon>
        <taxon>Linotaeniidae</taxon>
        <taxon>Strigamia</taxon>
    </lineage>
</organism>
<evidence type="ECO:0000256" key="1">
    <source>
        <dbReference type="ARBA" id="ARBA00022574"/>
    </source>
</evidence>
<dbReference type="SMART" id="SM00320">
    <property type="entry name" value="WD40"/>
    <property type="match status" value="2"/>
</dbReference>
<dbReference type="InterPro" id="IPR001680">
    <property type="entry name" value="WD40_rpt"/>
</dbReference>
<accession>T1IJY9</accession>
<dbReference type="OMA" id="HCQINAH"/>
<dbReference type="HOGENOM" id="CLU_025895_1_1_1"/>
<evidence type="ECO:0000313" key="5">
    <source>
        <dbReference type="EnsemblMetazoa" id="SMAR001219-PA"/>
    </source>
</evidence>
<dbReference type="InterPro" id="IPR015943">
    <property type="entry name" value="WD40/YVTN_repeat-like_dom_sf"/>
</dbReference>
<dbReference type="Proteomes" id="UP000014500">
    <property type="component" value="Unassembled WGS sequence"/>
</dbReference>
<evidence type="ECO:0000256" key="2">
    <source>
        <dbReference type="ARBA" id="ARBA00022737"/>
    </source>
</evidence>
<dbReference type="SUPFAM" id="SSF50978">
    <property type="entry name" value="WD40 repeat-like"/>
    <property type="match status" value="1"/>
</dbReference>
<dbReference type="STRING" id="126957.T1IJY9"/>
<proteinExistence type="inferred from homology"/>
<dbReference type="GO" id="GO:0005737">
    <property type="term" value="C:cytoplasm"/>
    <property type="evidence" value="ECO:0007669"/>
    <property type="project" value="UniProtKB-ARBA"/>
</dbReference>
<reference evidence="6" key="1">
    <citation type="submission" date="2011-05" db="EMBL/GenBank/DDBJ databases">
        <authorList>
            <person name="Richards S.R."/>
            <person name="Qu J."/>
            <person name="Jiang H."/>
            <person name="Jhangiani S.N."/>
            <person name="Agravi P."/>
            <person name="Goodspeed R."/>
            <person name="Gross S."/>
            <person name="Mandapat C."/>
            <person name="Jackson L."/>
            <person name="Mathew T."/>
            <person name="Pu L."/>
            <person name="Thornton R."/>
            <person name="Saada N."/>
            <person name="Wilczek-Boney K.B."/>
            <person name="Lee S."/>
            <person name="Kovar C."/>
            <person name="Wu Y."/>
            <person name="Scherer S.E."/>
            <person name="Worley K.C."/>
            <person name="Muzny D.M."/>
            <person name="Gibbs R."/>
        </authorList>
    </citation>
    <scope>NUCLEOTIDE SEQUENCE</scope>
    <source>
        <strain evidence="6">Brora</strain>
    </source>
</reference>
<keyword evidence="3" id="KW-0072">Autophagy</keyword>
<dbReference type="PANTHER" id="PTHR11227">
    <property type="entry name" value="WD-REPEAT PROTEIN INTERACTING WITH PHOSPHOINOSIDES WIPI -RELATED"/>
    <property type="match status" value="1"/>
</dbReference>
<keyword evidence="1" id="KW-0853">WD repeat</keyword>
<keyword evidence="2" id="KW-0677">Repeat</keyword>
<dbReference type="AlphaFoldDB" id="T1IJY9"/>
<protein>
    <submittedName>
        <fullName evidence="5">Uncharacterized protein</fullName>
    </submittedName>
</protein>
<dbReference type="GO" id="GO:0006914">
    <property type="term" value="P:autophagy"/>
    <property type="evidence" value="ECO:0007669"/>
    <property type="project" value="UniProtKB-KW"/>
</dbReference>
<dbReference type="Gene3D" id="2.130.10.10">
    <property type="entry name" value="YVTN repeat-like/Quinoprotein amine dehydrogenase"/>
    <property type="match status" value="1"/>
</dbReference>
<evidence type="ECO:0000313" key="6">
    <source>
        <dbReference type="Proteomes" id="UP000014500"/>
    </source>
</evidence>
<dbReference type="EnsemblMetazoa" id="SMAR001219-RA">
    <property type="protein sequence ID" value="SMAR001219-PA"/>
    <property type="gene ID" value="SMAR001219"/>
</dbReference>
<sequence>MEDQNRVLCVSFDQNNASFAMGRDDGFKLISIETVDVLNTLYDSAKKCNYWWKLLTHRKHENTHIIDALFSSMIVASVSTDSPHKLLVTSITNHAEIFNCTYANPIVSTLVVCFEQKINIYSILPNACKGIYVIHSLRTPDNLIALSDNVQNSYLAYPAETAIGKVDIFDAVQLKFHVRISAHESTLAALAFNASGTRIATASEKGTIIRVFNVKDGSKVIECLRGTKRFVNIHSLNFSADSQLLAACSNTETVHIFKLVRSQGYFEYFGQKLEEYGYFDQLSKYFNLIRAFATIHLPSERGKQNTCSIALFKNIPHILVASKDDLFIYNINLIKGGECSLLYQHRLTSNVLNERITELVVEENCFV</sequence>
<dbReference type="InterPro" id="IPR036322">
    <property type="entry name" value="WD40_repeat_dom_sf"/>
</dbReference>
<dbReference type="EMBL" id="JH430365">
    <property type="status" value="NOT_ANNOTATED_CDS"/>
    <property type="molecule type" value="Genomic_DNA"/>
</dbReference>
<reference evidence="5" key="2">
    <citation type="submission" date="2015-02" db="UniProtKB">
        <authorList>
            <consortium name="EnsemblMetazoa"/>
        </authorList>
    </citation>
    <scope>IDENTIFICATION</scope>
</reference>
<dbReference type="PhylomeDB" id="T1IJY9"/>